<organism evidence="8 9">
    <name type="scientific">Ponticoccus alexandrii</name>
    <dbReference type="NCBI Taxonomy" id="1943633"/>
    <lineage>
        <taxon>Bacteria</taxon>
        <taxon>Pseudomonadati</taxon>
        <taxon>Pseudomonadota</taxon>
        <taxon>Alphaproteobacteria</taxon>
        <taxon>Rhodobacterales</taxon>
        <taxon>Roseobacteraceae</taxon>
        <taxon>Ponticoccus</taxon>
    </lineage>
</organism>
<keyword evidence="3 6" id="KW-0812">Transmembrane</keyword>
<evidence type="ECO:0000259" key="7">
    <source>
        <dbReference type="Pfam" id="PF09335"/>
    </source>
</evidence>
<name>A0ABX7FAW3_9RHOB</name>
<evidence type="ECO:0000313" key="8">
    <source>
        <dbReference type="EMBL" id="QRF67685.1"/>
    </source>
</evidence>
<keyword evidence="5 6" id="KW-0472">Membrane</keyword>
<dbReference type="EMBL" id="CP047166">
    <property type="protein sequence ID" value="QRF67685.1"/>
    <property type="molecule type" value="Genomic_DNA"/>
</dbReference>
<evidence type="ECO:0000256" key="2">
    <source>
        <dbReference type="ARBA" id="ARBA00022475"/>
    </source>
</evidence>
<protein>
    <submittedName>
        <fullName evidence="8">DedA family protein</fullName>
    </submittedName>
</protein>
<sequence>MSPDVVQLLADYGLWAIAIATFTSCLAAPVPSTFLMLAGGAFAASGDMSLTAICVTAYLGALLGDQVGYFIGRRGGSGLVARLRARPKIGRSVGRAQDAVARWGAIAVFLSRWLVAPLGPYANLIAGAGGLAWAKFTLGSVSGEVIWVGMYVSLGYFFSAEIAEIAELAQEFGGLVAGGVVAAFLGWLLFRRRAAERAAAE</sequence>
<evidence type="ECO:0000256" key="1">
    <source>
        <dbReference type="ARBA" id="ARBA00004651"/>
    </source>
</evidence>
<feature type="transmembrane region" description="Helical" evidence="6">
    <location>
        <begin position="12"/>
        <end position="30"/>
    </location>
</feature>
<keyword evidence="9" id="KW-1185">Reference proteome</keyword>
<accession>A0ABX7FAW3</accession>
<evidence type="ECO:0000256" key="6">
    <source>
        <dbReference type="SAM" id="Phobius"/>
    </source>
</evidence>
<evidence type="ECO:0000256" key="5">
    <source>
        <dbReference type="ARBA" id="ARBA00023136"/>
    </source>
</evidence>
<evidence type="ECO:0000256" key="3">
    <source>
        <dbReference type="ARBA" id="ARBA00022692"/>
    </source>
</evidence>
<keyword evidence="2" id="KW-1003">Cell membrane</keyword>
<dbReference type="RefSeq" id="WP_023849520.1">
    <property type="nucleotide sequence ID" value="NZ_CP047166.1"/>
</dbReference>
<dbReference type="Pfam" id="PF09335">
    <property type="entry name" value="VTT_dom"/>
    <property type="match status" value="1"/>
</dbReference>
<proteinExistence type="predicted"/>
<dbReference type="Proteomes" id="UP000596387">
    <property type="component" value="Chromosome"/>
</dbReference>
<reference evidence="8 9" key="1">
    <citation type="submission" date="2019-12" db="EMBL/GenBank/DDBJ databases">
        <title>Complete Genome Sequence of a Quorum-Sensing Bacterium,Rhodobacteraceae bacterium C31, Isolated from a marine microalgae symbiotic bacteria.</title>
        <authorList>
            <person name="Zhang Y."/>
        </authorList>
    </citation>
    <scope>NUCLEOTIDE SEQUENCE [LARGE SCALE GENOMIC DNA]</scope>
    <source>
        <strain evidence="8 9">C31</strain>
    </source>
</reference>
<dbReference type="InterPro" id="IPR032816">
    <property type="entry name" value="VTT_dom"/>
</dbReference>
<evidence type="ECO:0000256" key="4">
    <source>
        <dbReference type="ARBA" id="ARBA00022989"/>
    </source>
</evidence>
<keyword evidence="4 6" id="KW-1133">Transmembrane helix</keyword>
<feature type="transmembrane region" description="Helical" evidence="6">
    <location>
        <begin position="50"/>
        <end position="72"/>
    </location>
</feature>
<dbReference type="InterPro" id="IPR051311">
    <property type="entry name" value="DedA_domain"/>
</dbReference>
<feature type="domain" description="VTT" evidence="7">
    <location>
        <begin position="30"/>
        <end position="156"/>
    </location>
</feature>
<dbReference type="PANTHER" id="PTHR42709:SF6">
    <property type="entry name" value="UNDECAPRENYL PHOSPHATE TRANSPORTER A"/>
    <property type="match status" value="1"/>
</dbReference>
<evidence type="ECO:0000313" key="9">
    <source>
        <dbReference type="Proteomes" id="UP000596387"/>
    </source>
</evidence>
<gene>
    <name evidence="8" type="ORF">GQA70_16060</name>
</gene>
<feature type="transmembrane region" description="Helical" evidence="6">
    <location>
        <begin position="145"/>
        <end position="166"/>
    </location>
</feature>
<feature type="transmembrane region" description="Helical" evidence="6">
    <location>
        <begin position="172"/>
        <end position="190"/>
    </location>
</feature>
<comment type="subcellular location">
    <subcellularLocation>
        <location evidence="1">Cell membrane</location>
        <topology evidence="1">Multi-pass membrane protein</topology>
    </subcellularLocation>
</comment>
<dbReference type="PANTHER" id="PTHR42709">
    <property type="entry name" value="ALKALINE PHOSPHATASE LIKE PROTEIN"/>
    <property type="match status" value="1"/>
</dbReference>